<gene>
    <name evidence="2" type="ORF">CCACVL1_09636</name>
</gene>
<dbReference type="Gramene" id="OMO86344">
    <property type="protein sequence ID" value="OMO86344"/>
    <property type="gene ID" value="CCACVL1_09636"/>
</dbReference>
<organism evidence="2 3">
    <name type="scientific">Corchorus capsularis</name>
    <name type="common">Jute</name>
    <dbReference type="NCBI Taxonomy" id="210143"/>
    <lineage>
        <taxon>Eukaryota</taxon>
        <taxon>Viridiplantae</taxon>
        <taxon>Streptophyta</taxon>
        <taxon>Embryophyta</taxon>
        <taxon>Tracheophyta</taxon>
        <taxon>Spermatophyta</taxon>
        <taxon>Magnoliopsida</taxon>
        <taxon>eudicotyledons</taxon>
        <taxon>Gunneridae</taxon>
        <taxon>Pentapetalae</taxon>
        <taxon>rosids</taxon>
        <taxon>malvids</taxon>
        <taxon>Malvales</taxon>
        <taxon>Malvaceae</taxon>
        <taxon>Grewioideae</taxon>
        <taxon>Apeibeae</taxon>
        <taxon>Corchorus</taxon>
    </lineage>
</organism>
<dbReference type="AlphaFoldDB" id="A0A1R3IUU8"/>
<proteinExistence type="predicted"/>
<evidence type="ECO:0000313" key="2">
    <source>
        <dbReference type="EMBL" id="OMO86344.1"/>
    </source>
</evidence>
<keyword evidence="3" id="KW-1185">Reference proteome</keyword>
<feature type="region of interest" description="Disordered" evidence="1">
    <location>
        <begin position="1"/>
        <end position="26"/>
    </location>
</feature>
<protein>
    <submittedName>
        <fullName evidence="2">Uncharacterized protein</fullName>
    </submittedName>
</protein>
<sequence>MAHYKSYSSVSQAKSHQATTAPLTSH</sequence>
<evidence type="ECO:0000313" key="3">
    <source>
        <dbReference type="Proteomes" id="UP000188268"/>
    </source>
</evidence>
<accession>A0A1R3IUU8</accession>
<dbReference type="EMBL" id="AWWV01009480">
    <property type="protein sequence ID" value="OMO86344.1"/>
    <property type="molecule type" value="Genomic_DNA"/>
</dbReference>
<dbReference type="Proteomes" id="UP000188268">
    <property type="component" value="Unassembled WGS sequence"/>
</dbReference>
<comment type="caution">
    <text evidence="2">The sequence shown here is derived from an EMBL/GenBank/DDBJ whole genome shotgun (WGS) entry which is preliminary data.</text>
</comment>
<evidence type="ECO:0000256" key="1">
    <source>
        <dbReference type="SAM" id="MobiDB-lite"/>
    </source>
</evidence>
<name>A0A1R3IUU8_COCAP</name>
<reference evidence="2 3" key="1">
    <citation type="submission" date="2013-09" db="EMBL/GenBank/DDBJ databases">
        <title>Corchorus capsularis genome sequencing.</title>
        <authorList>
            <person name="Alam M."/>
            <person name="Haque M.S."/>
            <person name="Islam M.S."/>
            <person name="Emdad E.M."/>
            <person name="Islam M.M."/>
            <person name="Ahmed B."/>
            <person name="Halim A."/>
            <person name="Hossen Q.M.M."/>
            <person name="Hossain M.Z."/>
            <person name="Ahmed R."/>
            <person name="Khan M.M."/>
            <person name="Islam R."/>
            <person name="Rashid M.M."/>
            <person name="Khan S.A."/>
            <person name="Rahman M.S."/>
            <person name="Alam M."/>
        </authorList>
    </citation>
    <scope>NUCLEOTIDE SEQUENCE [LARGE SCALE GENOMIC DNA]</scope>
    <source>
        <strain evidence="3">cv. CVL-1</strain>
        <tissue evidence="2">Whole seedling</tissue>
    </source>
</reference>